<evidence type="ECO:0000313" key="2">
    <source>
        <dbReference type="EMBL" id="BES99924.1"/>
    </source>
</evidence>
<dbReference type="Pfam" id="PF04139">
    <property type="entry name" value="Rad9"/>
    <property type="match status" value="1"/>
</dbReference>
<protein>
    <submittedName>
        <fullName evidence="2">DNA repair protein rad9</fullName>
    </submittedName>
</protein>
<evidence type="ECO:0000256" key="1">
    <source>
        <dbReference type="SAM" id="MobiDB-lite"/>
    </source>
</evidence>
<dbReference type="SUPFAM" id="SSF55979">
    <property type="entry name" value="DNA clamp"/>
    <property type="match status" value="1"/>
</dbReference>
<dbReference type="Proteomes" id="UP001307889">
    <property type="component" value="Chromosome 11"/>
</dbReference>
<keyword evidence="3" id="KW-1185">Reference proteome</keyword>
<sequence>MKCLIPSNHVKVIARAVHSLAKIGDDIFIDCSEDGLLFCTVNLAESAFGEFRFLRSFFSAYSFVPAEESDSGVKVTMKSLLSVFKNPHYMDKQVESCEIKIKPTGTVVVLLIKYSHGYMKKYYLPVIANERLNANVPTDAANCLSASSKFLSTAMRNFRHSEDEITLTALSDRILIKNHVELRKNEIIMRTELCFPPTEFSNYSVAEPNTVTFGYKELKAVLAFAEPSGLQIAISFSSPGHPIVFKVENHPAYEANYVVATLNSTNNSSIDSSRVGSQRTPARSQVRQPLGNGSNQSHRSEEPIESVGVDSPDPIVGAPSRLLGSRVDLAKKTPSRELEHDVEMSSDDVAKMGPPHLPMDGVIPDSDVSATSVSQDAAAGRINESPVVQGSVQSAYASSSGMFNNASPLSLASHDLPQITSSVNFAHGAGARSASASHAEETYEPSAQRLLRVVFARCYPGSKHILDRSPQHRIILADNSDDEDANGLEVKRKREL</sequence>
<organism evidence="2 3">
    <name type="scientific">Nesidiocoris tenuis</name>
    <dbReference type="NCBI Taxonomy" id="355587"/>
    <lineage>
        <taxon>Eukaryota</taxon>
        <taxon>Metazoa</taxon>
        <taxon>Ecdysozoa</taxon>
        <taxon>Arthropoda</taxon>
        <taxon>Hexapoda</taxon>
        <taxon>Insecta</taxon>
        <taxon>Pterygota</taxon>
        <taxon>Neoptera</taxon>
        <taxon>Paraneoptera</taxon>
        <taxon>Hemiptera</taxon>
        <taxon>Heteroptera</taxon>
        <taxon>Panheteroptera</taxon>
        <taxon>Cimicomorpha</taxon>
        <taxon>Miridae</taxon>
        <taxon>Dicyphina</taxon>
        <taxon>Nesidiocoris</taxon>
    </lineage>
</organism>
<feature type="region of interest" description="Disordered" evidence="1">
    <location>
        <begin position="268"/>
        <end position="320"/>
    </location>
</feature>
<proteinExistence type="predicted"/>
<reference evidence="2 3" key="1">
    <citation type="submission" date="2023-09" db="EMBL/GenBank/DDBJ databases">
        <title>Nesidiocoris tenuis whole genome shotgun sequence.</title>
        <authorList>
            <person name="Shibata T."/>
            <person name="Shimoda M."/>
            <person name="Kobayashi T."/>
            <person name="Uehara T."/>
        </authorList>
    </citation>
    <scope>NUCLEOTIDE SEQUENCE [LARGE SCALE GENOMIC DNA]</scope>
    <source>
        <strain evidence="2 3">Japan</strain>
    </source>
</reference>
<gene>
    <name evidence="2" type="ORF">NTJ_12744</name>
</gene>
<dbReference type="Gene3D" id="3.70.10.10">
    <property type="match status" value="1"/>
</dbReference>
<accession>A0ABN7B6A7</accession>
<dbReference type="PANTHER" id="PTHR15237">
    <property type="entry name" value="DNA REPAIR PROTEIN RAD9"/>
    <property type="match status" value="1"/>
</dbReference>
<feature type="region of interest" description="Disordered" evidence="1">
    <location>
        <begin position="477"/>
        <end position="496"/>
    </location>
</feature>
<dbReference type="InterPro" id="IPR007268">
    <property type="entry name" value="Rad9/Ddc1"/>
</dbReference>
<dbReference type="PANTHER" id="PTHR15237:SF0">
    <property type="entry name" value="CELL CYCLE CHECKPOINT CONTROL PROTEIN"/>
    <property type="match status" value="1"/>
</dbReference>
<dbReference type="EMBL" id="AP028919">
    <property type="protein sequence ID" value="BES99924.1"/>
    <property type="molecule type" value="Genomic_DNA"/>
</dbReference>
<evidence type="ECO:0000313" key="3">
    <source>
        <dbReference type="Proteomes" id="UP001307889"/>
    </source>
</evidence>
<feature type="compositionally biased region" description="Polar residues" evidence="1">
    <location>
        <begin position="268"/>
        <end position="297"/>
    </location>
</feature>
<dbReference type="InterPro" id="IPR046938">
    <property type="entry name" value="DNA_clamp_sf"/>
</dbReference>
<name>A0ABN7B6A7_9HEMI</name>